<dbReference type="PANTHER" id="PTHR31223">
    <property type="entry name" value="LOG FAMILY PROTEIN YJL055W"/>
    <property type="match status" value="1"/>
</dbReference>
<dbReference type="Pfam" id="PF03641">
    <property type="entry name" value="Lysine_decarbox"/>
    <property type="match status" value="1"/>
</dbReference>
<comment type="similarity">
    <text evidence="1 2">Belongs to the LOG family.</text>
</comment>
<name>A0ABQ6Z0L5_9ENTE</name>
<dbReference type="RefSeq" id="WP_161901576.1">
    <property type="nucleotide sequence ID" value="NZ_MAEL01000031.1"/>
</dbReference>
<dbReference type="SUPFAM" id="SSF102405">
    <property type="entry name" value="MCP/YpsA-like"/>
    <property type="match status" value="1"/>
</dbReference>
<evidence type="ECO:0000313" key="4">
    <source>
        <dbReference type="Proteomes" id="UP000782705"/>
    </source>
</evidence>
<dbReference type="PANTHER" id="PTHR31223:SF70">
    <property type="entry name" value="LOG FAMILY PROTEIN YJL055W"/>
    <property type="match status" value="1"/>
</dbReference>
<proteinExistence type="inferred from homology"/>
<keyword evidence="2" id="KW-0203">Cytokinin biosynthesis</keyword>
<dbReference type="Gene3D" id="3.40.50.450">
    <property type="match status" value="1"/>
</dbReference>
<dbReference type="InterPro" id="IPR031100">
    <property type="entry name" value="LOG_fam"/>
</dbReference>
<dbReference type="EMBL" id="MAEL01000031">
    <property type="protein sequence ID" value="KAF1304546.1"/>
    <property type="molecule type" value="Genomic_DNA"/>
</dbReference>
<dbReference type="NCBIfam" id="TIGR00730">
    <property type="entry name" value="Rossman fold protein, TIGR00730 family"/>
    <property type="match status" value="1"/>
</dbReference>
<evidence type="ECO:0000256" key="2">
    <source>
        <dbReference type="RuleBase" id="RU363015"/>
    </source>
</evidence>
<dbReference type="Proteomes" id="UP000782705">
    <property type="component" value="Unassembled WGS sequence"/>
</dbReference>
<evidence type="ECO:0000313" key="3">
    <source>
        <dbReference type="EMBL" id="KAF1304546.1"/>
    </source>
</evidence>
<accession>A0ABQ6Z0L5</accession>
<keyword evidence="2" id="KW-0378">Hydrolase</keyword>
<sequence>MNIVVYCGASLGVNAQYKQAAVTLGTWIAENNHTLVYGGGKVGLMGVIADTVLQAGGKVIGVIPTFLQEREIAHADLTELHVVETMSERKQKMLALGNACIALPGGPGTLEEIIEAVSWARVGQNDCPCIFYNVADYYEQLQHFFDWMVHEEFLSLADRRNVLFAHSVEEMAQFIAEYTPPEVRQYK</sequence>
<reference evidence="3 4" key="1">
    <citation type="submission" date="2016-06" db="EMBL/GenBank/DDBJ databases">
        <title>Four novel species of enterococci isolated from chicken manure.</title>
        <authorList>
            <person name="Van Tyne D."/>
        </authorList>
    </citation>
    <scope>NUCLEOTIDE SEQUENCE [LARGE SCALE GENOMIC DNA]</scope>
    <source>
        <strain evidence="3 4">CU12B</strain>
    </source>
</reference>
<keyword evidence="4" id="KW-1185">Reference proteome</keyword>
<protein>
    <recommendedName>
        <fullName evidence="2">Cytokinin riboside 5'-monophosphate phosphoribohydrolase</fullName>
        <ecNumber evidence="2">3.2.2.n1</ecNumber>
    </recommendedName>
</protein>
<gene>
    <name evidence="3" type="ORF">BAU17_10105</name>
</gene>
<dbReference type="InterPro" id="IPR005269">
    <property type="entry name" value="LOG"/>
</dbReference>
<evidence type="ECO:0000256" key="1">
    <source>
        <dbReference type="ARBA" id="ARBA00006763"/>
    </source>
</evidence>
<organism evidence="3 4">
    <name type="scientific">Candidatus Enterococcus willemsii</name>
    <dbReference type="NCBI Taxonomy" id="1857215"/>
    <lineage>
        <taxon>Bacteria</taxon>
        <taxon>Bacillati</taxon>
        <taxon>Bacillota</taxon>
        <taxon>Bacilli</taxon>
        <taxon>Lactobacillales</taxon>
        <taxon>Enterococcaceae</taxon>
        <taxon>Enterococcus</taxon>
    </lineage>
</organism>
<dbReference type="EC" id="3.2.2.n1" evidence="2"/>
<comment type="caution">
    <text evidence="3">The sequence shown here is derived from an EMBL/GenBank/DDBJ whole genome shotgun (WGS) entry which is preliminary data.</text>
</comment>